<evidence type="ECO:0000313" key="3">
    <source>
        <dbReference type="EMBL" id="ROR40985.1"/>
    </source>
</evidence>
<feature type="coiled-coil region" evidence="1">
    <location>
        <begin position="2"/>
        <end position="61"/>
    </location>
</feature>
<keyword evidence="5" id="KW-1185">Reference proteome</keyword>
<keyword evidence="1" id="KW-0175">Coiled coil</keyword>
<evidence type="ECO:0000313" key="5">
    <source>
        <dbReference type="Proteomes" id="UP000298805"/>
    </source>
</evidence>
<accession>A0AAJ4UYH9</accession>
<dbReference type="EMBL" id="CP027432">
    <property type="protein sequence ID" value="QCI28301.1"/>
    <property type="molecule type" value="Genomic_DNA"/>
</dbReference>
<reference evidence="2" key="3">
    <citation type="submission" date="2019-06" db="EMBL/GenBank/DDBJ databases">
        <title>A comparative analysis of the Nautiliaceae.</title>
        <authorList>
            <person name="Grosche A."/>
            <person name="Smedile F."/>
            <person name="Vetriani C."/>
        </authorList>
    </citation>
    <scope>NUCLEOTIDE SEQUENCE</scope>
    <source>
        <strain evidence="2">TB6</strain>
    </source>
</reference>
<dbReference type="RefSeq" id="WP_123351884.1">
    <property type="nucleotide sequence ID" value="NZ_CP027432.2"/>
</dbReference>
<name>A0AAJ4UYH9_9BACT</name>
<dbReference type="AlphaFoldDB" id="A0AAJ4UYH9"/>
<gene>
    <name evidence="2" type="ORF">C6V80_04805</name>
    <name evidence="3" type="ORF">EDC58_0468</name>
</gene>
<reference evidence="3 4" key="2">
    <citation type="submission" date="2018-11" db="EMBL/GenBank/DDBJ databases">
        <title>Genomic Encyclopedia of Type Strains, Phase IV (KMG-IV): sequencing the most valuable type-strain genomes for metagenomic binning, comparative biology and taxonomic classification.</title>
        <authorList>
            <person name="Goeker M."/>
        </authorList>
    </citation>
    <scope>NUCLEOTIDE SEQUENCE [LARGE SCALE GENOMIC DNA]</scope>
    <source>
        <strain evidence="3 4">DSM 27783</strain>
    </source>
</reference>
<sequence length="292" mass="34793">MVDVLLYKIKKLENDINEIKEKNEYAISLIKELLKPGKINKQELIKTLTKLTELLKVEKNEHYFHGSFLTFNAFLDLVKKKENFFIVLVDANMQNIKQDYLLGYLTNKISPIFTIKDNIIFGVVEKDKLNLLKKTNVLPFYNPQTGEFDEIELFKVLFYVEKVDFKTLEKMKKIFRDFRVRPSYKNKHFIEYSLVKDKVVDFEQEELNKQKEKFSYIYDEKYPNLEVLVKKEIKNIPFILAVLERIDTELDEIKESKGIQNVVNRILNYIELNLPEEGVLEEVRFLRKKLSS</sequence>
<organism evidence="3 4">
    <name type="scientific">Caminibacter pacificus</name>
    <dbReference type="NCBI Taxonomy" id="1424653"/>
    <lineage>
        <taxon>Bacteria</taxon>
        <taxon>Pseudomonadati</taxon>
        <taxon>Campylobacterota</taxon>
        <taxon>Epsilonproteobacteria</taxon>
        <taxon>Nautiliales</taxon>
        <taxon>Nautiliaceae</taxon>
        <taxon>Caminibacter</taxon>
    </lineage>
</organism>
<evidence type="ECO:0000313" key="2">
    <source>
        <dbReference type="EMBL" id="QCI28301.1"/>
    </source>
</evidence>
<dbReference type="Proteomes" id="UP000298805">
    <property type="component" value="Chromosome"/>
</dbReference>
<proteinExistence type="predicted"/>
<evidence type="ECO:0000256" key="1">
    <source>
        <dbReference type="SAM" id="Coils"/>
    </source>
</evidence>
<dbReference type="EMBL" id="RJVK01000001">
    <property type="protein sequence ID" value="ROR40985.1"/>
    <property type="molecule type" value="Genomic_DNA"/>
</dbReference>
<protein>
    <submittedName>
        <fullName evidence="3">Uncharacterized protein</fullName>
    </submittedName>
</protein>
<evidence type="ECO:0000313" key="4">
    <source>
        <dbReference type="Proteomes" id="UP000272781"/>
    </source>
</evidence>
<reference evidence="5" key="1">
    <citation type="submission" date="2018-03" db="EMBL/GenBank/DDBJ databases">
        <title>A comparative analysis of the Nautiliaceae.</title>
        <authorList>
            <person name="Grosche A."/>
            <person name="Smedile F."/>
            <person name="Vetriani C."/>
        </authorList>
    </citation>
    <scope>NUCLEOTIDE SEQUENCE [LARGE SCALE GENOMIC DNA]</scope>
    <source>
        <strain evidence="5">TB6</strain>
    </source>
</reference>
<dbReference type="Proteomes" id="UP000272781">
    <property type="component" value="Unassembled WGS sequence"/>
</dbReference>